<dbReference type="NCBIfam" id="TIGR03172">
    <property type="entry name" value="selenium cofactor biosynthesis protein YqeC"/>
    <property type="match status" value="1"/>
</dbReference>
<name>A0A346AY93_9FIRM</name>
<dbReference type="InterPro" id="IPR017587">
    <property type="entry name" value="YqeC"/>
</dbReference>
<evidence type="ECO:0000313" key="1">
    <source>
        <dbReference type="EMBL" id="AXL20836.1"/>
    </source>
</evidence>
<organism evidence="1 2">
    <name type="scientific">Megasphaera stantonii</name>
    <dbReference type="NCBI Taxonomy" id="2144175"/>
    <lineage>
        <taxon>Bacteria</taxon>
        <taxon>Bacillati</taxon>
        <taxon>Bacillota</taxon>
        <taxon>Negativicutes</taxon>
        <taxon>Veillonellales</taxon>
        <taxon>Veillonellaceae</taxon>
        <taxon>Megasphaera</taxon>
    </lineage>
</organism>
<dbReference type="Pfam" id="PF19842">
    <property type="entry name" value="YqeC"/>
    <property type="match status" value="1"/>
</dbReference>
<dbReference type="KEGG" id="meg:DKB62_04200"/>
<dbReference type="EMBL" id="CP029462">
    <property type="protein sequence ID" value="AXL20836.1"/>
    <property type="molecule type" value="Genomic_DNA"/>
</dbReference>
<keyword evidence="2" id="KW-1185">Reference proteome</keyword>
<dbReference type="RefSeq" id="WP_087478540.1">
    <property type="nucleotide sequence ID" value="NZ_CALYAU010000006.1"/>
</dbReference>
<protein>
    <submittedName>
        <fullName evidence="1">Putative selenium-dependent hydroxylase accessory protein YqeC</fullName>
    </submittedName>
</protein>
<dbReference type="AlphaFoldDB" id="A0A346AY93"/>
<reference evidence="1 2" key="1">
    <citation type="submission" date="2018-05" db="EMBL/GenBank/DDBJ databases">
        <title>Complete genome sequence of Megasphaera sp. AJH120T, isolated from the ceca of a chicken.</title>
        <authorList>
            <person name="Maki J."/>
            <person name="Looft T."/>
        </authorList>
    </citation>
    <scope>NUCLEOTIDE SEQUENCE [LARGE SCALE GENOMIC DNA]</scope>
    <source>
        <strain evidence="1 2">AJH120</strain>
    </source>
</reference>
<dbReference type="OrthoDB" id="368187at2"/>
<sequence length="257" mass="28352">MYQDNRWLRMLKPGITAIVGAGGKTTVLERLGKYGHNSKLPIMISSTVPMDSAYIDNVEPFDVICTSDVEKGEAFCAARIADGRVPAWFWGLDGNDCYTGLPTKVIEQLKVRHPAWYILIEGDGAKGKWLKAPLPDDVPVPVNCDTIIGVLNLQMLGNSLLPEKVEGIETATMIMGRSQGAVITPAMLAKLIKHPRGMFRGMPCARILFCTGYNAVQHRMTEALLDEMEDFGLVASVLADGYREACTIRQYVSYEPR</sequence>
<gene>
    <name evidence="1" type="primary">yqeC</name>
    <name evidence="1" type="ORF">DKB62_04200</name>
</gene>
<evidence type="ECO:0000313" key="2">
    <source>
        <dbReference type="Proteomes" id="UP000254337"/>
    </source>
</evidence>
<proteinExistence type="predicted"/>
<dbReference type="Proteomes" id="UP000254337">
    <property type="component" value="Chromosome"/>
</dbReference>
<accession>A0A346AY93</accession>